<evidence type="ECO:0000313" key="9">
    <source>
        <dbReference type="Proteomes" id="UP001527099"/>
    </source>
</evidence>
<protein>
    <submittedName>
        <fullName evidence="8">Sodium:proton antiporter</fullName>
    </submittedName>
</protein>
<dbReference type="EMBL" id="JAMDMX010000235">
    <property type="protein sequence ID" value="MCY9698319.1"/>
    <property type="molecule type" value="Genomic_DNA"/>
</dbReference>
<dbReference type="InterPro" id="IPR004680">
    <property type="entry name" value="Cit_transptr-like_dom"/>
</dbReference>
<keyword evidence="2" id="KW-0813">Transport</keyword>
<keyword evidence="5 6" id="KW-0472">Membrane</keyword>
<dbReference type="InterPro" id="IPR051475">
    <property type="entry name" value="Diverse_Ion_Transporter"/>
</dbReference>
<feature type="domain" description="Citrate transporter-like" evidence="7">
    <location>
        <begin position="16"/>
        <end position="245"/>
    </location>
</feature>
<gene>
    <name evidence="8" type="ORF">M5X19_36600</name>
</gene>
<dbReference type="PANTHER" id="PTHR43568">
    <property type="entry name" value="P PROTEIN"/>
    <property type="match status" value="1"/>
</dbReference>
<organism evidence="8 9">
    <name type="scientific">Paenibacillus alginolyticus</name>
    <dbReference type="NCBI Taxonomy" id="59839"/>
    <lineage>
        <taxon>Bacteria</taxon>
        <taxon>Bacillati</taxon>
        <taxon>Bacillota</taxon>
        <taxon>Bacilli</taxon>
        <taxon>Bacillales</taxon>
        <taxon>Paenibacillaceae</taxon>
        <taxon>Paenibacillus</taxon>
    </lineage>
</organism>
<evidence type="ECO:0000256" key="5">
    <source>
        <dbReference type="ARBA" id="ARBA00023136"/>
    </source>
</evidence>
<reference evidence="8 9" key="1">
    <citation type="submission" date="2022-05" db="EMBL/GenBank/DDBJ databases">
        <title>Genome Sequencing of Bee-Associated Microbes.</title>
        <authorList>
            <person name="Dunlap C."/>
        </authorList>
    </citation>
    <scope>NUCLEOTIDE SEQUENCE [LARGE SCALE GENOMIC DNA]</scope>
    <source>
        <strain evidence="8 9">NRRL B-14421</strain>
    </source>
</reference>
<feature type="transmembrane region" description="Helical" evidence="6">
    <location>
        <begin position="173"/>
        <end position="196"/>
    </location>
</feature>
<proteinExistence type="predicted"/>
<accession>A0ABT4GQN0</accession>
<feature type="transmembrane region" description="Helical" evidence="6">
    <location>
        <begin position="94"/>
        <end position="122"/>
    </location>
</feature>
<dbReference type="Proteomes" id="UP001527099">
    <property type="component" value="Unassembled WGS sequence"/>
</dbReference>
<evidence type="ECO:0000259" key="7">
    <source>
        <dbReference type="Pfam" id="PF03600"/>
    </source>
</evidence>
<sequence length="245" mass="26856">MEYQAIIAIGIFLISYALITSEKIHRTIVAMLGGITMLIFGIVDQETAIHHIDFNTLGLLIGMMIIVSITSETGLFKFLAIWAAKKAKGDPIRILIYLGLLTAFGSALLDNVTTVLLMVPVAFSITRQLRVNPLPYLILLIIASNIGGTMTMIGDPPNIMIGSAVKELTFMAFINNLTLICVLILIVTIIIFVFLYRKQLQTTEELKAGIMESVEKSEITDTGLLKKCLGILALTIGGFFIHQIL</sequence>
<evidence type="ECO:0000256" key="4">
    <source>
        <dbReference type="ARBA" id="ARBA00022989"/>
    </source>
</evidence>
<dbReference type="RefSeq" id="WP_268618759.1">
    <property type="nucleotide sequence ID" value="NZ_JAMDMX010000235.1"/>
</dbReference>
<feature type="transmembrane region" description="Helical" evidence="6">
    <location>
        <begin position="27"/>
        <end position="44"/>
    </location>
</feature>
<comment type="caution">
    <text evidence="8">The sequence shown here is derived from an EMBL/GenBank/DDBJ whole genome shotgun (WGS) entry which is preliminary data.</text>
</comment>
<dbReference type="Pfam" id="PF03600">
    <property type="entry name" value="CitMHS"/>
    <property type="match status" value="1"/>
</dbReference>
<evidence type="ECO:0000256" key="2">
    <source>
        <dbReference type="ARBA" id="ARBA00022448"/>
    </source>
</evidence>
<feature type="transmembrane region" description="Helical" evidence="6">
    <location>
        <begin position="56"/>
        <end position="82"/>
    </location>
</feature>
<keyword evidence="4 6" id="KW-1133">Transmembrane helix</keyword>
<dbReference type="PANTHER" id="PTHR43568:SF1">
    <property type="entry name" value="P PROTEIN"/>
    <property type="match status" value="1"/>
</dbReference>
<feature type="non-terminal residue" evidence="8">
    <location>
        <position position="245"/>
    </location>
</feature>
<evidence type="ECO:0000256" key="3">
    <source>
        <dbReference type="ARBA" id="ARBA00022692"/>
    </source>
</evidence>
<evidence type="ECO:0000313" key="8">
    <source>
        <dbReference type="EMBL" id="MCY9698319.1"/>
    </source>
</evidence>
<evidence type="ECO:0000256" key="6">
    <source>
        <dbReference type="SAM" id="Phobius"/>
    </source>
</evidence>
<keyword evidence="3 6" id="KW-0812">Transmembrane</keyword>
<keyword evidence="9" id="KW-1185">Reference proteome</keyword>
<name>A0ABT4GQN0_9BACL</name>
<comment type="subcellular location">
    <subcellularLocation>
        <location evidence="1">Membrane</location>
        <topology evidence="1">Multi-pass membrane protein</topology>
    </subcellularLocation>
</comment>
<evidence type="ECO:0000256" key="1">
    <source>
        <dbReference type="ARBA" id="ARBA00004141"/>
    </source>
</evidence>
<feature type="transmembrane region" description="Helical" evidence="6">
    <location>
        <begin position="134"/>
        <end position="153"/>
    </location>
</feature>